<dbReference type="Pfam" id="PF00534">
    <property type="entry name" value="Glycos_transf_1"/>
    <property type="match status" value="1"/>
</dbReference>
<organism evidence="3 4">
    <name type="scientific">Halococcus saccharolyticus DSM 5350</name>
    <dbReference type="NCBI Taxonomy" id="1227455"/>
    <lineage>
        <taxon>Archaea</taxon>
        <taxon>Methanobacteriati</taxon>
        <taxon>Methanobacteriota</taxon>
        <taxon>Stenosarchaea group</taxon>
        <taxon>Halobacteria</taxon>
        <taxon>Halobacteriales</taxon>
        <taxon>Halococcaceae</taxon>
        <taxon>Halococcus</taxon>
    </lineage>
</organism>
<dbReference type="AlphaFoldDB" id="M0MN07"/>
<dbReference type="Gene3D" id="3.40.50.2000">
    <property type="entry name" value="Glycogen Phosphorylase B"/>
    <property type="match status" value="2"/>
</dbReference>
<keyword evidence="4" id="KW-1185">Reference proteome</keyword>
<dbReference type="STRING" id="1227455.C449_02637"/>
<feature type="domain" description="Glycosyl transferase family 1" evidence="1">
    <location>
        <begin position="230"/>
        <end position="379"/>
    </location>
</feature>
<gene>
    <name evidence="3" type="ORF">C449_02637</name>
</gene>
<comment type="caution">
    <text evidence="3">The sequence shown here is derived from an EMBL/GenBank/DDBJ whole genome shotgun (WGS) entry which is preliminary data.</text>
</comment>
<dbReference type="PANTHER" id="PTHR45947:SF13">
    <property type="entry name" value="TRANSFERASE"/>
    <property type="match status" value="1"/>
</dbReference>
<name>M0MN07_9EURY</name>
<dbReference type="SUPFAM" id="SSF53756">
    <property type="entry name" value="UDP-Glycosyltransferase/glycogen phosphorylase"/>
    <property type="match status" value="1"/>
</dbReference>
<dbReference type="GO" id="GO:0016757">
    <property type="term" value="F:glycosyltransferase activity"/>
    <property type="evidence" value="ECO:0007669"/>
    <property type="project" value="InterPro"/>
</dbReference>
<sequence>MESTAVKICFVTGVFPPHAAGGAQQYVIEVANRLEAEGHRAFVVTTEPYDGVASLRPHKVTYEGIDVWRFFPFNVAHKSTYQQYSLARQAVWRGVDMVNPHAMAMVKRVLDRTVPDVVHVNGLEGISTLASIAVANSDAAYVHTLHDYDLLSPGSTIRVDTPVGTLDRTLANHPTTSGLFTRLQRTLLGTPDVVIGPSQFILDAHRQRGLFEDVPCRRIPHGVARIAEAPSSPPDGPSVLFVGRLAPEKGVETLLAAAGSLPEVEFHLCGTGPLASLVERRADETPNITYHGFVSSDELWSLRRSVSLGVVPSEWAEPFGLVISESYGAGLPVVGSAVGGIPELIKPNEMGALFDPASPDALVSAIQRVLNGDQIAMRMNALDWAREHTLGAHVQSLLDTYTGEVATE</sequence>
<dbReference type="Pfam" id="PF13439">
    <property type="entry name" value="Glyco_transf_4"/>
    <property type="match status" value="1"/>
</dbReference>
<proteinExistence type="predicted"/>
<dbReference type="InterPro" id="IPR050194">
    <property type="entry name" value="Glycosyltransferase_grp1"/>
</dbReference>
<accession>M0MN07</accession>
<reference evidence="3 4" key="1">
    <citation type="journal article" date="2014" name="PLoS Genet.">
        <title>Phylogenetically driven sequencing of extremely halophilic archaea reveals strategies for static and dynamic osmo-response.</title>
        <authorList>
            <person name="Becker E.A."/>
            <person name="Seitzer P.M."/>
            <person name="Tritt A."/>
            <person name="Larsen D."/>
            <person name="Krusor M."/>
            <person name="Yao A.I."/>
            <person name="Wu D."/>
            <person name="Madern D."/>
            <person name="Eisen J.A."/>
            <person name="Darling A.E."/>
            <person name="Facciotti M.T."/>
        </authorList>
    </citation>
    <scope>NUCLEOTIDE SEQUENCE [LARGE SCALE GENOMIC DNA]</scope>
    <source>
        <strain evidence="3 4">DSM 5350</strain>
    </source>
</reference>
<dbReference type="InterPro" id="IPR028098">
    <property type="entry name" value="Glyco_trans_4-like_N"/>
</dbReference>
<dbReference type="RefSeq" id="WP_006076352.1">
    <property type="nucleotide sequence ID" value="NZ_AOMD01000010.1"/>
</dbReference>
<dbReference type="Proteomes" id="UP000011669">
    <property type="component" value="Unassembled WGS sequence"/>
</dbReference>
<keyword evidence="3" id="KW-0808">Transferase</keyword>
<feature type="domain" description="Glycosyltransferase subfamily 4-like N-terminal" evidence="2">
    <location>
        <begin position="21"/>
        <end position="223"/>
    </location>
</feature>
<evidence type="ECO:0000259" key="2">
    <source>
        <dbReference type="Pfam" id="PF13439"/>
    </source>
</evidence>
<dbReference type="EMBL" id="AOMD01000010">
    <property type="protein sequence ID" value="EMA47062.1"/>
    <property type="molecule type" value="Genomic_DNA"/>
</dbReference>
<evidence type="ECO:0000259" key="1">
    <source>
        <dbReference type="Pfam" id="PF00534"/>
    </source>
</evidence>
<dbReference type="InterPro" id="IPR001296">
    <property type="entry name" value="Glyco_trans_1"/>
</dbReference>
<dbReference type="PATRIC" id="fig|1227455.4.peg.537"/>
<dbReference type="InParanoid" id="M0MN07"/>
<dbReference type="PANTHER" id="PTHR45947">
    <property type="entry name" value="SULFOQUINOVOSYL TRANSFERASE SQD2"/>
    <property type="match status" value="1"/>
</dbReference>
<evidence type="ECO:0000313" key="4">
    <source>
        <dbReference type="Proteomes" id="UP000011669"/>
    </source>
</evidence>
<evidence type="ECO:0000313" key="3">
    <source>
        <dbReference type="EMBL" id="EMA47062.1"/>
    </source>
</evidence>
<protein>
    <submittedName>
        <fullName evidence="3">Glycosyltransferase</fullName>
    </submittedName>
</protein>